<evidence type="ECO:0000259" key="1">
    <source>
        <dbReference type="Pfam" id="PF17182"/>
    </source>
</evidence>
<reference evidence="2" key="1">
    <citation type="submission" date="2022-07" db="EMBL/GenBank/DDBJ databases">
        <authorList>
            <person name="Trinca V."/>
            <person name="Uliana J.V.C."/>
            <person name="Torres T.T."/>
            <person name="Ward R.J."/>
            <person name="Monesi N."/>
        </authorList>
    </citation>
    <scope>NUCLEOTIDE SEQUENCE</scope>
    <source>
        <strain evidence="2">HSMRA1968</strain>
        <tissue evidence="2">Whole embryos</tissue>
    </source>
</reference>
<name>A0A9Q0N378_9DIPT</name>
<dbReference type="OrthoDB" id="10034606at2759"/>
<dbReference type="Proteomes" id="UP001151699">
    <property type="component" value="Chromosome B"/>
</dbReference>
<feature type="domain" description="OSK" evidence="1">
    <location>
        <begin position="156"/>
        <end position="347"/>
    </location>
</feature>
<dbReference type="EMBL" id="WJQU01000002">
    <property type="protein sequence ID" value="KAJ6641991.1"/>
    <property type="molecule type" value="Genomic_DNA"/>
</dbReference>
<dbReference type="AlphaFoldDB" id="A0A9Q0N378"/>
<protein>
    <submittedName>
        <fullName evidence="2">Maternal effect protein oskar</fullName>
    </submittedName>
</protein>
<dbReference type="InterPro" id="IPR036514">
    <property type="entry name" value="SGNH_hydro_sf"/>
</dbReference>
<dbReference type="Gene3D" id="3.40.50.1110">
    <property type="entry name" value="SGNH hydrolase"/>
    <property type="match status" value="1"/>
</dbReference>
<comment type="caution">
    <text evidence="2">The sequence shown here is derived from an EMBL/GenBank/DDBJ whole genome shotgun (WGS) entry which is preliminary data.</text>
</comment>
<evidence type="ECO:0000313" key="3">
    <source>
        <dbReference type="Proteomes" id="UP001151699"/>
    </source>
</evidence>
<gene>
    <name evidence="2" type="primary">osk_1</name>
    <name evidence="2" type="ORF">Bhyg_06936</name>
</gene>
<proteinExistence type="predicted"/>
<sequence length="355" mass="40716">MRRDWTIMTSSQAALVLACRATRYFVSFIYDEFEFLLEMVILSRNENGATLYEIRDDLIKHFGLSFEDIWGYNCWEEHFRPMLSNIMPNITSKTLNGGCIVYFMNLDAAISKSYDASENMALICSTLEIDLNKLKEARDANISESDSIEAIVPKSTSSRVSTVSDSFYGHFLIGDNFFLELSHIDLRKKLTKSRVKQIGYCVSGETIFRAIKRISSSVISDAYQGAIINLGSVDLLRGKELVDIKKDMVDLCEILCEKNIFPIVTTIPPLANQMHNKVLEQKRKAFNTFLLEKFDCIDIEPCFLSNLSHILFDLYHPEPKNVPGSNRPMVLWNHVGRQRVVKMLKRKIPEIYGEY</sequence>
<dbReference type="InterPro" id="IPR033447">
    <property type="entry name" value="OSK"/>
</dbReference>
<accession>A0A9Q0N378</accession>
<evidence type="ECO:0000313" key="2">
    <source>
        <dbReference type="EMBL" id="KAJ6641991.1"/>
    </source>
</evidence>
<dbReference type="Pfam" id="PF17182">
    <property type="entry name" value="OSK"/>
    <property type="match status" value="1"/>
</dbReference>
<keyword evidence="3" id="KW-1185">Reference proteome</keyword>
<dbReference type="PROSITE" id="PS51257">
    <property type="entry name" value="PROKAR_LIPOPROTEIN"/>
    <property type="match status" value="1"/>
</dbReference>
<dbReference type="SUPFAM" id="SSF52266">
    <property type="entry name" value="SGNH hydrolase"/>
    <property type="match status" value="1"/>
</dbReference>
<organism evidence="2 3">
    <name type="scientific">Pseudolycoriella hygida</name>
    <dbReference type="NCBI Taxonomy" id="35572"/>
    <lineage>
        <taxon>Eukaryota</taxon>
        <taxon>Metazoa</taxon>
        <taxon>Ecdysozoa</taxon>
        <taxon>Arthropoda</taxon>
        <taxon>Hexapoda</taxon>
        <taxon>Insecta</taxon>
        <taxon>Pterygota</taxon>
        <taxon>Neoptera</taxon>
        <taxon>Endopterygota</taxon>
        <taxon>Diptera</taxon>
        <taxon>Nematocera</taxon>
        <taxon>Sciaroidea</taxon>
        <taxon>Sciaridae</taxon>
        <taxon>Pseudolycoriella</taxon>
    </lineage>
</organism>